<name>L7CJG6_RHOBT</name>
<accession>L7CJG6</accession>
<comment type="caution">
    <text evidence="1">The sequence shown here is derived from an EMBL/GenBank/DDBJ whole genome shotgun (WGS) entry which is preliminary data.</text>
</comment>
<gene>
    <name evidence="1" type="ORF">RBSWK_02323</name>
</gene>
<organism evidence="1 2">
    <name type="scientific">Rhodopirellula baltica SWK14</name>
    <dbReference type="NCBI Taxonomy" id="993516"/>
    <lineage>
        <taxon>Bacteria</taxon>
        <taxon>Pseudomonadati</taxon>
        <taxon>Planctomycetota</taxon>
        <taxon>Planctomycetia</taxon>
        <taxon>Pirellulales</taxon>
        <taxon>Pirellulaceae</taxon>
        <taxon>Rhodopirellula</taxon>
    </lineage>
</organism>
<dbReference type="EMBL" id="AMWG01000045">
    <property type="protein sequence ID" value="ELP33777.1"/>
    <property type="molecule type" value="Genomic_DNA"/>
</dbReference>
<sequence>MCFNPRHGLRAIYDGKTYDVVICFECLQGTWFVDDVEMPGFLLTRSPQDRF</sequence>
<dbReference type="AlphaFoldDB" id="L7CJG6"/>
<evidence type="ECO:0000313" key="1">
    <source>
        <dbReference type="EMBL" id="ELP33777.1"/>
    </source>
</evidence>
<dbReference type="Proteomes" id="UP000010959">
    <property type="component" value="Unassembled WGS sequence"/>
</dbReference>
<evidence type="ECO:0000313" key="2">
    <source>
        <dbReference type="Proteomes" id="UP000010959"/>
    </source>
</evidence>
<protein>
    <submittedName>
        <fullName evidence="1">Uncharacterized protein</fullName>
    </submittedName>
</protein>
<proteinExistence type="predicted"/>
<reference evidence="1 2" key="1">
    <citation type="journal article" date="2013" name="Mar. Genomics">
        <title>Expression of sulfatases in Rhodopirellula baltica and the diversity of sulfatases in the genus Rhodopirellula.</title>
        <authorList>
            <person name="Wegner C.E."/>
            <person name="Richter-Heitmann T."/>
            <person name="Klindworth A."/>
            <person name="Klockow C."/>
            <person name="Richter M."/>
            <person name="Achstetter T."/>
            <person name="Glockner F.O."/>
            <person name="Harder J."/>
        </authorList>
    </citation>
    <scope>NUCLEOTIDE SEQUENCE [LARGE SCALE GENOMIC DNA]</scope>
    <source>
        <strain evidence="1 2">SWK14</strain>
    </source>
</reference>
<dbReference type="PATRIC" id="fig|993516.3.peg.2475"/>